<feature type="compositionally biased region" description="Polar residues" evidence="8">
    <location>
        <begin position="123"/>
        <end position="132"/>
    </location>
</feature>
<evidence type="ECO:0000256" key="3">
    <source>
        <dbReference type="ARBA" id="ARBA00022692"/>
    </source>
</evidence>
<reference evidence="11" key="1">
    <citation type="submission" date="2018-09" db="EMBL/GenBank/DDBJ databases">
        <title>Genome sequencing of strain 2DFWR-13.</title>
        <authorList>
            <person name="Heo J."/>
            <person name="Kim S.-J."/>
            <person name="Kwon S.-W."/>
        </authorList>
    </citation>
    <scope>NUCLEOTIDE SEQUENCE [LARGE SCALE GENOMIC DNA]</scope>
    <source>
        <strain evidence="11">2DFWR-13</strain>
    </source>
</reference>
<evidence type="ECO:0000256" key="7">
    <source>
        <dbReference type="ARBA" id="ARBA00023136"/>
    </source>
</evidence>
<dbReference type="Proteomes" id="UP000278886">
    <property type="component" value="Chromosome"/>
</dbReference>
<dbReference type="GO" id="GO:0015031">
    <property type="term" value="P:protein transport"/>
    <property type="evidence" value="ECO:0007669"/>
    <property type="project" value="UniProtKB-KW"/>
</dbReference>
<dbReference type="InterPro" id="IPR003369">
    <property type="entry name" value="TatA/B/E"/>
</dbReference>
<comment type="subcellular location">
    <subcellularLocation>
        <location evidence="1">Membrane</location>
        <topology evidence="1">Single-pass membrane protein</topology>
    </subcellularLocation>
</comment>
<keyword evidence="4" id="KW-0653">Protein transport</keyword>
<evidence type="ECO:0000256" key="6">
    <source>
        <dbReference type="ARBA" id="ARBA00023010"/>
    </source>
</evidence>
<dbReference type="GO" id="GO:0016020">
    <property type="term" value="C:membrane"/>
    <property type="evidence" value="ECO:0007669"/>
    <property type="project" value="UniProtKB-ARBA"/>
</dbReference>
<dbReference type="EMBL" id="CP032630">
    <property type="protein sequence ID" value="AYF97680.1"/>
    <property type="molecule type" value="Genomic_DNA"/>
</dbReference>
<keyword evidence="11" id="KW-1185">Reference proteome</keyword>
<dbReference type="Pfam" id="PF02416">
    <property type="entry name" value="TatA_B_E"/>
    <property type="match status" value="1"/>
</dbReference>
<keyword evidence="7 9" id="KW-0472">Membrane</keyword>
<keyword evidence="2" id="KW-0813">Transport</keyword>
<keyword evidence="5 9" id="KW-1133">Transmembrane helix</keyword>
<feature type="region of interest" description="Disordered" evidence="8">
    <location>
        <begin position="95"/>
        <end position="139"/>
    </location>
</feature>
<gene>
    <name evidence="10" type="ORF">D7I47_05035</name>
</gene>
<evidence type="ECO:0000313" key="11">
    <source>
        <dbReference type="Proteomes" id="UP000278886"/>
    </source>
</evidence>
<evidence type="ECO:0000256" key="2">
    <source>
        <dbReference type="ARBA" id="ARBA00022448"/>
    </source>
</evidence>
<proteinExistence type="predicted"/>
<evidence type="ECO:0000256" key="8">
    <source>
        <dbReference type="SAM" id="MobiDB-lite"/>
    </source>
</evidence>
<dbReference type="KEGG" id="lyd:D7I47_05035"/>
<keyword evidence="6" id="KW-0811">Translocation</keyword>
<evidence type="ECO:0000256" key="9">
    <source>
        <dbReference type="SAM" id="Phobius"/>
    </source>
</evidence>
<accession>A0A387BGP1</accession>
<protein>
    <recommendedName>
        <fullName evidence="12">Sec-independent protein translocase TatB</fullName>
    </recommendedName>
</protein>
<evidence type="ECO:0000256" key="1">
    <source>
        <dbReference type="ARBA" id="ARBA00004167"/>
    </source>
</evidence>
<sequence>MTWCRSRSAPDRGCDVFGLSLEKFVLVAIIAAFLLGPERLPVLAQRAGDLIRGLRGFVESSRTRLEEEAGMTRADWEALDPRRYDPRRIVREALEGSPDAAADVAPDPAPPASEPARVLARPSSRTAGSSGHPTRLFGP</sequence>
<feature type="transmembrane region" description="Helical" evidence="9">
    <location>
        <begin position="16"/>
        <end position="36"/>
    </location>
</feature>
<evidence type="ECO:0000313" key="10">
    <source>
        <dbReference type="EMBL" id="AYF97680.1"/>
    </source>
</evidence>
<dbReference type="PRINTS" id="PR01506">
    <property type="entry name" value="TATBPROTEIN"/>
</dbReference>
<keyword evidence="3 9" id="KW-0812">Transmembrane</keyword>
<evidence type="ECO:0000256" key="4">
    <source>
        <dbReference type="ARBA" id="ARBA00022927"/>
    </source>
</evidence>
<organism evidence="10 11">
    <name type="scientific">Protaetiibacter intestinalis</name>
    <dbReference type="NCBI Taxonomy" id="2419774"/>
    <lineage>
        <taxon>Bacteria</taxon>
        <taxon>Bacillati</taxon>
        <taxon>Actinomycetota</taxon>
        <taxon>Actinomycetes</taxon>
        <taxon>Micrococcales</taxon>
        <taxon>Microbacteriaceae</taxon>
        <taxon>Protaetiibacter</taxon>
    </lineage>
</organism>
<name>A0A387BGP1_9MICO</name>
<evidence type="ECO:0000256" key="5">
    <source>
        <dbReference type="ARBA" id="ARBA00022989"/>
    </source>
</evidence>
<dbReference type="OrthoDB" id="3267321at2"/>
<dbReference type="AlphaFoldDB" id="A0A387BGP1"/>
<evidence type="ECO:0008006" key="12">
    <source>
        <dbReference type="Google" id="ProtNLM"/>
    </source>
</evidence>